<keyword evidence="2" id="KW-0805">Transcription regulation</keyword>
<dbReference type="SUPFAM" id="SSF46785">
    <property type="entry name" value="Winged helix' DNA-binding domain"/>
    <property type="match status" value="1"/>
</dbReference>
<proteinExistence type="inferred from homology"/>
<evidence type="ECO:0000259" key="5">
    <source>
        <dbReference type="PROSITE" id="PS50931"/>
    </source>
</evidence>
<keyword evidence="3" id="KW-0238">DNA-binding</keyword>
<dbReference type="Pfam" id="PF00126">
    <property type="entry name" value="HTH_1"/>
    <property type="match status" value="1"/>
</dbReference>
<evidence type="ECO:0000256" key="1">
    <source>
        <dbReference type="ARBA" id="ARBA00009437"/>
    </source>
</evidence>
<evidence type="ECO:0000256" key="2">
    <source>
        <dbReference type="ARBA" id="ARBA00023015"/>
    </source>
</evidence>
<dbReference type="InterPro" id="IPR036390">
    <property type="entry name" value="WH_DNA-bd_sf"/>
</dbReference>
<keyword evidence="7" id="KW-1185">Reference proteome</keyword>
<comment type="similarity">
    <text evidence="1">Belongs to the LysR transcriptional regulatory family.</text>
</comment>
<dbReference type="RefSeq" id="WP_133032756.1">
    <property type="nucleotide sequence ID" value="NZ_BAABEI010000012.1"/>
</dbReference>
<dbReference type="SUPFAM" id="SSF53850">
    <property type="entry name" value="Periplasmic binding protein-like II"/>
    <property type="match status" value="1"/>
</dbReference>
<dbReference type="PANTHER" id="PTHR30537">
    <property type="entry name" value="HTH-TYPE TRANSCRIPTIONAL REGULATOR"/>
    <property type="match status" value="1"/>
</dbReference>
<dbReference type="InterPro" id="IPR000847">
    <property type="entry name" value="LysR_HTH_N"/>
</dbReference>
<dbReference type="InterPro" id="IPR036388">
    <property type="entry name" value="WH-like_DNA-bd_sf"/>
</dbReference>
<dbReference type="GO" id="GO:0003700">
    <property type="term" value="F:DNA-binding transcription factor activity"/>
    <property type="evidence" value="ECO:0007669"/>
    <property type="project" value="InterPro"/>
</dbReference>
<evidence type="ECO:0000313" key="7">
    <source>
        <dbReference type="Proteomes" id="UP000295351"/>
    </source>
</evidence>
<evidence type="ECO:0000313" key="6">
    <source>
        <dbReference type="EMBL" id="TCN48465.1"/>
    </source>
</evidence>
<dbReference type="Gene3D" id="1.10.10.10">
    <property type="entry name" value="Winged helix-like DNA-binding domain superfamily/Winged helix DNA-binding domain"/>
    <property type="match status" value="1"/>
</dbReference>
<evidence type="ECO:0000256" key="3">
    <source>
        <dbReference type="ARBA" id="ARBA00023125"/>
    </source>
</evidence>
<dbReference type="EMBL" id="SLVX01000001">
    <property type="protein sequence ID" value="TCN48465.1"/>
    <property type="molecule type" value="Genomic_DNA"/>
</dbReference>
<comment type="caution">
    <text evidence="6">The sequence shown here is derived from an EMBL/GenBank/DDBJ whole genome shotgun (WGS) entry which is preliminary data.</text>
</comment>
<feature type="domain" description="HTH lysR-type" evidence="5">
    <location>
        <begin position="4"/>
        <end position="61"/>
    </location>
</feature>
<reference evidence="6 7" key="1">
    <citation type="submission" date="2019-03" db="EMBL/GenBank/DDBJ databases">
        <title>Genomic Encyclopedia of Type Strains, Phase IV (KMG-IV): sequencing the most valuable type-strain genomes for metagenomic binning, comparative biology and taxonomic classification.</title>
        <authorList>
            <person name="Goeker M."/>
        </authorList>
    </citation>
    <scope>NUCLEOTIDE SEQUENCE [LARGE SCALE GENOMIC DNA]</scope>
    <source>
        <strain evidence="6 7">DSM 18401</strain>
    </source>
</reference>
<protein>
    <submittedName>
        <fullName evidence="6">LysR family transcriptional regulator</fullName>
    </submittedName>
</protein>
<dbReference type="Proteomes" id="UP000295351">
    <property type="component" value="Unassembled WGS sequence"/>
</dbReference>
<dbReference type="Pfam" id="PF03466">
    <property type="entry name" value="LysR_substrate"/>
    <property type="match status" value="1"/>
</dbReference>
<dbReference type="PANTHER" id="PTHR30537:SF5">
    <property type="entry name" value="HTH-TYPE TRANSCRIPTIONAL ACTIVATOR TTDR-RELATED"/>
    <property type="match status" value="1"/>
</dbReference>
<dbReference type="CDD" id="cd08474">
    <property type="entry name" value="PBP2_CrgA_like_5"/>
    <property type="match status" value="1"/>
</dbReference>
<accession>A0A4R2D465</accession>
<dbReference type="FunFam" id="1.10.10.10:FF:000001">
    <property type="entry name" value="LysR family transcriptional regulator"/>
    <property type="match status" value="1"/>
</dbReference>
<sequence length="300" mass="32752">MSQIPLADLDAFVTIARVKSFRAAAKLRGVSASALSEAMRRLEGRLDLRLFNRTTRSVTLTDAGARLLERLAPALAEVEAAIDGMNSLRDRPVGRLRLNVPGIVARFVLPPIATPFLKAYPGITLEVASNDALVDVLAEGFDAGIRYEEALHQDMIAVPIGPRRQRFVVAAAPAYIEEHGAPEHPRDLMGHRCILHRFASGHVLPWVFERGEEKVSLTPPACLISESNEVEQHAALAGLGIVFTFEEFLAPALSSGALQVVMPGWIQTFSGPFLYYPSRTLMPAPLRAFVDFVKAHPSSE</sequence>
<dbReference type="InterPro" id="IPR005119">
    <property type="entry name" value="LysR_subst-bd"/>
</dbReference>
<evidence type="ECO:0000256" key="4">
    <source>
        <dbReference type="ARBA" id="ARBA00023163"/>
    </source>
</evidence>
<dbReference type="InterPro" id="IPR058163">
    <property type="entry name" value="LysR-type_TF_proteobact-type"/>
</dbReference>
<dbReference type="AlphaFoldDB" id="A0A4R2D465"/>
<dbReference type="PROSITE" id="PS50931">
    <property type="entry name" value="HTH_LYSR"/>
    <property type="match status" value="1"/>
</dbReference>
<dbReference type="Gene3D" id="3.40.190.290">
    <property type="match status" value="1"/>
</dbReference>
<keyword evidence="4" id="KW-0804">Transcription</keyword>
<organism evidence="6 7">
    <name type="scientific">Shinella granuli</name>
    <dbReference type="NCBI Taxonomy" id="323621"/>
    <lineage>
        <taxon>Bacteria</taxon>
        <taxon>Pseudomonadati</taxon>
        <taxon>Pseudomonadota</taxon>
        <taxon>Alphaproteobacteria</taxon>
        <taxon>Hyphomicrobiales</taxon>
        <taxon>Rhizobiaceae</taxon>
        <taxon>Shinella</taxon>
    </lineage>
</organism>
<dbReference type="GO" id="GO:0003677">
    <property type="term" value="F:DNA binding"/>
    <property type="evidence" value="ECO:0007669"/>
    <property type="project" value="UniProtKB-KW"/>
</dbReference>
<name>A0A4R2D465_SHIGR</name>
<gene>
    <name evidence="6" type="ORF">EV665_101199</name>
</gene>